<dbReference type="EMBL" id="LGRX02029403">
    <property type="protein sequence ID" value="KAK3246869.1"/>
    <property type="molecule type" value="Genomic_DNA"/>
</dbReference>
<keyword evidence="2" id="KW-0812">Transmembrane</keyword>
<keyword evidence="4" id="KW-1185">Reference proteome</keyword>
<feature type="compositionally biased region" description="Acidic residues" evidence="1">
    <location>
        <begin position="317"/>
        <end position="332"/>
    </location>
</feature>
<proteinExistence type="predicted"/>
<keyword evidence="2" id="KW-0472">Membrane</keyword>
<name>A0AAE0C2X2_9CHLO</name>
<evidence type="ECO:0000313" key="4">
    <source>
        <dbReference type="Proteomes" id="UP001190700"/>
    </source>
</evidence>
<organism evidence="3 4">
    <name type="scientific">Cymbomonas tetramitiformis</name>
    <dbReference type="NCBI Taxonomy" id="36881"/>
    <lineage>
        <taxon>Eukaryota</taxon>
        <taxon>Viridiplantae</taxon>
        <taxon>Chlorophyta</taxon>
        <taxon>Pyramimonadophyceae</taxon>
        <taxon>Pyramimonadales</taxon>
        <taxon>Pyramimonadaceae</taxon>
        <taxon>Cymbomonas</taxon>
    </lineage>
</organism>
<feature type="transmembrane region" description="Helical" evidence="2">
    <location>
        <begin position="106"/>
        <end position="127"/>
    </location>
</feature>
<comment type="caution">
    <text evidence="3">The sequence shown here is derived from an EMBL/GenBank/DDBJ whole genome shotgun (WGS) entry which is preliminary data.</text>
</comment>
<feature type="transmembrane region" description="Helical" evidence="2">
    <location>
        <begin position="211"/>
        <end position="234"/>
    </location>
</feature>
<keyword evidence="2" id="KW-1133">Transmembrane helix</keyword>
<gene>
    <name evidence="3" type="ORF">CYMTET_43609</name>
</gene>
<dbReference type="Proteomes" id="UP001190700">
    <property type="component" value="Unassembled WGS sequence"/>
</dbReference>
<evidence type="ECO:0000256" key="1">
    <source>
        <dbReference type="SAM" id="MobiDB-lite"/>
    </source>
</evidence>
<dbReference type="AlphaFoldDB" id="A0AAE0C2X2"/>
<evidence type="ECO:0000256" key="2">
    <source>
        <dbReference type="SAM" id="Phobius"/>
    </source>
</evidence>
<accession>A0AAE0C2X2</accession>
<reference evidence="3 4" key="1">
    <citation type="journal article" date="2015" name="Genome Biol. Evol.">
        <title>Comparative Genomics of a Bacterivorous Green Alga Reveals Evolutionary Causalities and Consequences of Phago-Mixotrophic Mode of Nutrition.</title>
        <authorList>
            <person name="Burns J.A."/>
            <person name="Paasch A."/>
            <person name="Narechania A."/>
            <person name="Kim E."/>
        </authorList>
    </citation>
    <scope>NUCLEOTIDE SEQUENCE [LARGE SCALE GENOMIC DNA]</scope>
    <source>
        <strain evidence="3 4">PLY_AMNH</strain>
    </source>
</reference>
<feature type="transmembrane region" description="Helical" evidence="2">
    <location>
        <begin position="246"/>
        <end position="273"/>
    </location>
</feature>
<sequence length="332" mass="36749">MRSAEHSVYDWKAVVERQAYIGSGQQLGAVNALRRLGRFTPERGPLLLPQHPQRDQGTQTDVVAARASDFQDVLKSLLPLGKGTGARYQMKAAEWKSTEAVPKKNVAGVGTTTAMLQTALLTLYAIFFKFEKMNKAIAVTFVAILKTIIKTIIEMPAHVKAILASSVCRCSGAREENKYKLRNHFGGSQGAPLLAELNGLGSLIKANMQRVAYCLIAVLWLTIAWTLFTYAMLLREMMSIEAQNEFFAMWATAFGVGLFGVETMQIILIQIFASIIGDKIHMMFADIDPSMLWFEKFIQSKMSMEDAALDDNRQNDDDAGDQDMGDDADAFG</sequence>
<feature type="region of interest" description="Disordered" evidence="1">
    <location>
        <begin position="309"/>
        <end position="332"/>
    </location>
</feature>
<protein>
    <submittedName>
        <fullName evidence="3">Uncharacterized protein</fullName>
    </submittedName>
</protein>
<evidence type="ECO:0000313" key="3">
    <source>
        <dbReference type="EMBL" id="KAK3246869.1"/>
    </source>
</evidence>